<keyword evidence="6 7" id="KW-0472">Membrane</keyword>
<dbReference type="InterPro" id="IPR009914">
    <property type="entry name" value="DPM2"/>
</dbReference>
<dbReference type="AlphaFoldDB" id="A0A8H3I7B7"/>
<comment type="function">
    <text evidence="7">Regulatory subunit of the dolichol-phosphate mannose (DPM) synthase complex; essential for the ER localization.</text>
</comment>
<evidence type="ECO:0000256" key="1">
    <source>
        <dbReference type="ARBA" id="ARBA00004477"/>
    </source>
</evidence>
<comment type="subcellular location">
    <subcellularLocation>
        <location evidence="1 7">Endoplasmic reticulum membrane</location>
        <topology evidence="1 7">Multi-pass membrane protein</topology>
    </subcellularLocation>
</comment>
<dbReference type="GO" id="GO:0033185">
    <property type="term" value="C:dolichol-phosphate-mannose synthase complex"/>
    <property type="evidence" value="ECO:0007669"/>
    <property type="project" value="TreeGrafter"/>
</dbReference>
<evidence type="ECO:0000256" key="4">
    <source>
        <dbReference type="ARBA" id="ARBA00022824"/>
    </source>
</evidence>
<evidence type="ECO:0000256" key="3">
    <source>
        <dbReference type="ARBA" id="ARBA00022692"/>
    </source>
</evidence>
<comment type="caution">
    <text evidence="8">The sequence shown here is derived from an EMBL/GenBank/DDBJ whole genome shotgun (WGS) entry which is preliminary data.</text>
</comment>
<dbReference type="Pfam" id="PF07297">
    <property type="entry name" value="DPM2"/>
    <property type="match status" value="1"/>
</dbReference>
<dbReference type="GO" id="GO:0030234">
    <property type="term" value="F:enzyme regulator activity"/>
    <property type="evidence" value="ECO:0007669"/>
    <property type="project" value="UniProtKB-UniRule"/>
</dbReference>
<feature type="transmembrane region" description="Helical" evidence="7">
    <location>
        <begin position="5"/>
        <end position="26"/>
    </location>
</feature>
<reference evidence="8" key="1">
    <citation type="submission" date="2021-03" db="EMBL/GenBank/DDBJ databases">
        <authorList>
            <person name="Tagirdzhanova G."/>
        </authorList>
    </citation>
    <scope>NUCLEOTIDE SEQUENCE</scope>
</reference>
<dbReference type="OrthoDB" id="311279at2759"/>
<dbReference type="PANTHER" id="PTHR15039">
    <property type="entry name" value="DOLICHOL PHOSPHATE-MANNOSE BIOSYNTHESIS REGULATORY PROTEIN"/>
    <property type="match status" value="1"/>
</dbReference>
<dbReference type="PANTHER" id="PTHR15039:SF11">
    <property type="entry name" value="DOLICHOL PHOSPHATE-MANNOSE BIOSYNTHESIS REGULATORY PROTEIN"/>
    <property type="match status" value="1"/>
</dbReference>
<evidence type="ECO:0000256" key="2">
    <source>
        <dbReference type="ARBA" id="ARBA00005478"/>
    </source>
</evidence>
<evidence type="ECO:0000313" key="9">
    <source>
        <dbReference type="Proteomes" id="UP000664521"/>
    </source>
</evidence>
<evidence type="ECO:0000313" key="8">
    <source>
        <dbReference type="EMBL" id="CAF9903144.1"/>
    </source>
</evidence>
<protein>
    <recommendedName>
        <fullName evidence="7">Dolichol phosphate-mannose biosynthesis regulatory protein</fullName>
    </recommendedName>
</protein>
<dbReference type="GO" id="GO:0180047">
    <property type="term" value="P:dolichol phosphate mannose biosynthetic process"/>
    <property type="evidence" value="ECO:0007669"/>
    <property type="project" value="InterPro"/>
</dbReference>
<dbReference type="UniPathway" id="UPA00378"/>
<keyword evidence="3 7" id="KW-0812">Transmembrane</keyword>
<evidence type="ECO:0000256" key="6">
    <source>
        <dbReference type="ARBA" id="ARBA00023136"/>
    </source>
</evidence>
<sequence>MLDKLVGLAMLVLASVVFLYYTTWTLLMPFVDNGHPLHDFFPPRVWAIRIPVILILLGSAVVGSFLSLVMIRSNRKKAAKRQAVEKGKKKA</sequence>
<comment type="pathway">
    <text evidence="7">Protein modification; protein glycosylation.</text>
</comment>
<keyword evidence="9" id="KW-1185">Reference proteome</keyword>
<keyword evidence="5 7" id="KW-1133">Transmembrane helix</keyword>
<keyword evidence="4 7" id="KW-0256">Endoplasmic reticulum</keyword>
<dbReference type="GO" id="GO:0005789">
    <property type="term" value="C:endoplasmic reticulum membrane"/>
    <property type="evidence" value="ECO:0007669"/>
    <property type="project" value="UniProtKB-SubCell"/>
</dbReference>
<gene>
    <name evidence="8" type="ORF">HETSPECPRED_000131</name>
</gene>
<comment type="similarity">
    <text evidence="2 7">Belongs to the DPM2 family.</text>
</comment>
<evidence type="ECO:0000256" key="7">
    <source>
        <dbReference type="RuleBase" id="RU365084"/>
    </source>
</evidence>
<comment type="subunit">
    <text evidence="7">Component of the dolichol-phosphate mannose (DPM) synthase complex.</text>
</comment>
<name>A0A8H3I7B7_9LECA</name>
<accession>A0A8H3I7B7</accession>
<proteinExistence type="inferred from homology"/>
<feature type="transmembrane region" description="Helical" evidence="7">
    <location>
        <begin position="46"/>
        <end position="71"/>
    </location>
</feature>
<dbReference type="GO" id="GO:0006506">
    <property type="term" value="P:GPI anchor biosynthetic process"/>
    <property type="evidence" value="ECO:0007669"/>
    <property type="project" value="TreeGrafter"/>
</dbReference>
<organism evidence="8 9">
    <name type="scientific">Heterodermia speciosa</name>
    <dbReference type="NCBI Taxonomy" id="116794"/>
    <lineage>
        <taxon>Eukaryota</taxon>
        <taxon>Fungi</taxon>
        <taxon>Dikarya</taxon>
        <taxon>Ascomycota</taxon>
        <taxon>Pezizomycotina</taxon>
        <taxon>Lecanoromycetes</taxon>
        <taxon>OSLEUM clade</taxon>
        <taxon>Lecanoromycetidae</taxon>
        <taxon>Caliciales</taxon>
        <taxon>Physciaceae</taxon>
        <taxon>Heterodermia</taxon>
    </lineage>
</organism>
<dbReference type="EMBL" id="CAJPDS010000001">
    <property type="protein sequence ID" value="CAF9903144.1"/>
    <property type="molecule type" value="Genomic_DNA"/>
</dbReference>
<dbReference type="Proteomes" id="UP000664521">
    <property type="component" value="Unassembled WGS sequence"/>
</dbReference>
<evidence type="ECO:0000256" key="5">
    <source>
        <dbReference type="ARBA" id="ARBA00022989"/>
    </source>
</evidence>